<evidence type="ECO:0000256" key="1">
    <source>
        <dbReference type="ARBA" id="ARBA00023125"/>
    </source>
</evidence>
<dbReference type="Proteomes" id="UP000272908">
    <property type="component" value="Unassembled WGS sequence"/>
</dbReference>
<keyword evidence="1" id="KW-0238">DNA-binding</keyword>
<feature type="domain" description="Resolvase/invertase-type recombinase catalytic" evidence="3">
    <location>
        <begin position="12"/>
        <end position="175"/>
    </location>
</feature>
<dbReference type="GO" id="GO:0000150">
    <property type="term" value="F:DNA strand exchange activity"/>
    <property type="evidence" value="ECO:0007669"/>
    <property type="project" value="InterPro"/>
</dbReference>
<dbReference type="SMART" id="SM00857">
    <property type="entry name" value="Resolvase"/>
    <property type="match status" value="1"/>
</dbReference>
<dbReference type="PROSITE" id="PS51736">
    <property type="entry name" value="RECOMBINASES_3"/>
    <property type="match status" value="1"/>
</dbReference>
<dbReference type="InterPro" id="IPR050639">
    <property type="entry name" value="SSR_resolvase"/>
</dbReference>
<dbReference type="RefSeq" id="WP_121097396.1">
    <property type="nucleotide sequence ID" value="NZ_UIHC01000101.1"/>
</dbReference>
<reference evidence="5" key="1">
    <citation type="submission" date="2018-08" db="EMBL/GenBank/DDBJ databases">
        <authorList>
            <person name="Rodrigo-Torres L."/>
            <person name="Arahal R. D."/>
            <person name="Lucena T."/>
        </authorList>
    </citation>
    <scope>NUCLEOTIDE SEQUENCE [LARGE SCALE GENOMIC DNA]</scope>
    <source>
        <strain evidence="5">CECT 7235</strain>
    </source>
</reference>
<accession>A0A3B0N1T2</accession>
<keyword evidence="2" id="KW-0233">DNA recombination</keyword>
<keyword evidence="5" id="KW-1185">Reference proteome</keyword>
<dbReference type="Gene3D" id="3.90.1750.20">
    <property type="entry name" value="Putative Large Serine Recombinase, Chain B, Domain 2"/>
    <property type="match status" value="1"/>
</dbReference>
<dbReference type="PANTHER" id="PTHR30461:SF2">
    <property type="entry name" value="SERINE RECOMBINASE PINE-RELATED"/>
    <property type="match status" value="1"/>
</dbReference>
<sequence length="472" mass="54438">MEHPNPATSPRFGVALLRVSTDKQFQEGESIETQRRKVEFVARRERIDVVRFFIEHYSGRKTDRRILDELFVFLDENRDIDAVIVGDIDRFTRGGTEVYLQLKRQLRELNVSLVDTTGIIQPERNRLEHLGVEYQWSIESPSHYAEIFMAEKARAEASDILTRTIGQQIQLTRDGYQCRAPNFGYQNEKIVTEDGKKKTIMVPHAIEAPWIVRMFELKADGSWRDDAICEAINAMGYKSRSMNLFDPDTRRVVGQTGGKPLDVKQLNRYIEKTIYCGVRCELWNQNQPVLAPIEALVSRDLFNRANRGTLKVTQLRDGSVEIKEARAEQGNHRHNPEFLLRHVVACPQCEKPLVASRSKGKSGNYFGYFHCNRGHKYFGVSQKEFEKTVGNYLDSLQAKPGFLPLFREVVRDVWIQKNRSRKQDGDQIRQHISALEQRQASLVDKIASSKSAIVQEKLEVQIEVVRQIWTAC</sequence>
<dbReference type="Pfam" id="PF00239">
    <property type="entry name" value="Resolvase"/>
    <property type="match status" value="1"/>
</dbReference>
<gene>
    <name evidence="4" type="ORF">ROE7235_03767</name>
</gene>
<protein>
    <recommendedName>
        <fullName evidence="3">Resolvase/invertase-type recombinase catalytic domain-containing protein</fullName>
    </recommendedName>
</protein>
<dbReference type="InterPro" id="IPR036162">
    <property type="entry name" value="Resolvase-like_N_sf"/>
</dbReference>
<dbReference type="EMBL" id="UIHC01000101">
    <property type="protein sequence ID" value="SUZ33986.1"/>
    <property type="molecule type" value="Genomic_DNA"/>
</dbReference>
<evidence type="ECO:0000259" key="3">
    <source>
        <dbReference type="PROSITE" id="PS51736"/>
    </source>
</evidence>
<organism evidence="4 5">
    <name type="scientific">Roseinatronobacter ekhonensis</name>
    <dbReference type="NCBI Taxonomy" id="254356"/>
    <lineage>
        <taxon>Bacteria</taxon>
        <taxon>Pseudomonadati</taxon>
        <taxon>Pseudomonadota</taxon>
        <taxon>Alphaproteobacteria</taxon>
        <taxon>Rhodobacterales</taxon>
        <taxon>Paracoccaceae</taxon>
        <taxon>Roseinatronobacter</taxon>
    </lineage>
</organism>
<evidence type="ECO:0000256" key="2">
    <source>
        <dbReference type="ARBA" id="ARBA00023172"/>
    </source>
</evidence>
<dbReference type="OrthoDB" id="7277848at2"/>
<dbReference type="InterPro" id="IPR038109">
    <property type="entry name" value="DNA_bind_recomb_sf"/>
</dbReference>
<evidence type="ECO:0000313" key="4">
    <source>
        <dbReference type="EMBL" id="SUZ33986.1"/>
    </source>
</evidence>
<dbReference type="Gene3D" id="3.40.50.1390">
    <property type="entry name" value="Resolvase, N-terminal catalytic domain"/>
    <property type="match status" value="1"/>
</dbReference>
<name>A0A3B0N1T2_9RHOB</name>
<dbReference type="InterPro" id="IPR006119">
    <property type="entry name" value="Resolv_N"/>
</dbReference>
<dbReference type="PANTHER" id="PTHR30461">
    <property type="entry name" value="DNA-INVERTASE FROM LAMBDOID PROPHAGE"/>
    <property type="match status" value="1"/>
</dbReference>
<dbReference type="GO" id="GO:0003677">
    <property type="term" value="F:DNA binding"/>
    <property type="evidence" value="ECO:0007669"/>
    <property type="project" value="UniProtKB-KW"/>
</dbReference>
<dbReference type="CDD" id="cd00338">
    <property type="entry name" value="Ser_Recombinase"/>
    <property type="match status" value="1"/>
</dbReference>
<dbReference type="SUPFAM" id="SSF53041">
    <property type="entry name" value="Resolvase-like"/>
    <property type="match status" value="1"/>
</dbReference>
<evidence type="ECO:0000313" key="5">
    <source>
        <dbReference type="Proteomes" id="UP000272908"/>
    </source>
</evidence>
<dbReference type="AlphaFoldDB" id="A0A3B0N1T2"/>
<proteinExistence type="predicted"/>